<evidence type="ECO:0000256" key="2">
    <source>
        <dbReference type="SAM" id="SignalP"/>
    </source>
</evidence>
<dbReference type="SUPFAM" id="SSF49899">
    <property type="entry name" value="Concanavalin A-like lectins/glucanases"/>
    <property type="match status" value="1"/>
</dbReference>
<dbReference type="Pfam" id="PF26113">
    <property type="entry name" value="GH16_XgeA"/>
    <property type="match status" value="1"/>
</dbReference>
<dbReference type="PANTHER" id="PTHR10963:SF24">
    <property type="entry name" value="GLYCOSIDASE C21B10.07-RELATED"/>
    <property type="match status" value="1"/>
</dbReference>
<reference evidence="4" key="1">
    <citation type="submission" date="2022-07" db="EMBL/GenBank/DDBJ databases">
        <title>The genome of Lyophyllum shimeji provides insight into the initial evolution of ectomycorrhizal fungal genome.</title>
        <authorList>
            <person name="Kobayashi Y."/>
            <person name="Shibata T."/>
            <person name="Hirakawa H."/>
            <person name="Shigenobu S."/>
            <person name="Nishiyama T."/>
            <person name="Yamada A."/>
            <person name="Hasebe M."/>
            <person name="Kawaguchi M."/>
        </authorList>
    </citation>
    <scope>NUCLEOTIDE SEQUENCE</scope>
    <source>
        <strain evidence="4">AT787</strain>
    </source>
</reference>
<feature type="compositionally biased region" description="Polar residues" evidence="1">
    <location>
        <begin position="332"/>
        <end position="347"/>
    </location>
</feature>
<evidence type="ECO:0000313" key="4">
    <source>
        <dbReference type="EMBL" id="GLB34393.1"/>
    </source>
</evidence>
<dbReference type="AlphaFoldDB" id="A0A9P3PEF7"/>
<dbReference type="OrthoDB" id="192832at2759"/>
<dbReference type="InterPro" id="IPR013320">
    <property type="entry name" value="ConA-like_dom_sf"/>
</dbReference>
<evidence type="ECO:0000313" key="5">
    <source>
        <dbReference type="Proteomes" id="UP001063166"/>
    </source>
</evidence>
<gene>
    <name evidence="4" type="ORF">LshimejAT787_0112770</name>
</gene>
<feature type="region of interest" description="Disordered" evidence="1">
    <location>
        <begin position="331"/>
        <end position="350"/>
    </location>
</feature>
<dbReference type="PROSITE" id="PS51762">
    <property type="entry name" value="GH16_2"/>
    <property type="match status" value="1"/>
</dbReference>
<dbReference type="PANTHER" id="PTHR10963">
    <property type="entry name" value="GLYCOSYL HYDROLASE-RELATED"/>
    <property type="match status" value="1"/>
</dbReference>
<evidence type="ECO:0000256" key="1">
    <source>
        <dbReference type="SAM" id="MobiDB-lite"/>
    </source>
</evidence>
<dbReference type="Gene3D" id="2.60.120.200">
    <property type="match status" value="1"/>
</dbReference>
<keyword evidence="5" id="KW-1185">Reference proteome</keyword>
<feature type="chain" id="PRO_5040317629" evidence="2">
    <location>
        <begin position="22"/>
        <end position="374"/>
    </location>
</feature>
<dbReference type="GO" id="GO:0009251">
    <property type="term" value="P:glucan catabolic process"/>
    <property type="evidence" value="ECO:0007669"/>
    <property type="project" value="TreeGrafter"/>
</dbReference>
<feature type="signal peptide" evidence="2">
    <location>
        <begin position="1"/>
        <end position="21"/>
    </location>
</feature>
<comment type="caution">
    <text evidence="4">The sequence shown here is derived from an EMBL/GenBank/DDBJ whole genome shotgun (WGS) entry which is preliminary data.</text>
</comment>
<keyword evidence="4" id="KW-0378">Hydrolase</keyword>
<dbReference type="EMBL" id="BRPK01000001">
    <property type="protein sequence ID" value="GLB34393.1"/>
    <property type="molecule type" value="Genomic_DNA"/>
</dbReference>
<evidence type="ECO:0000259" key="3">
    <source>
        <dbReference type="PROSITE" id="PS51762"/>
    </source>
</evidence>
<organism evidence="4 5">
    <name type="scientific">Lyophyllum shimeji</name>
    <name type="common">Hon-shimeji</name>
    <name type="synonym">Tricholoma shimeji</name>
    <dbReference type="NCBI Taxonomy" id="47721"/>
    <lineage>
        <taxon>Eukaryota</taxon>
        <taxon>Fungi</taxon>
        <taxon>Dikarya</taxon>
        <taxon>Basidiomycota</taxon>
        <taxon>Agaricomycotina</taxon>
        <taxon>Agaricomycetes</taxon>
        <taxon>Agaricomycetidae</taxon>
        <taxon>Agaricales</taxon>
        <taxon>Tricholomatineae</taxon>
        <taxon>Lyophyllaceae</taxon>
        <taxon>Lyophyllum</taxon>
    </lineage>
</organism>
<dbReference type="Proteomes" id="UP001063166">
    <property type="component" value="Unassembled WGS sequence"/>
</dbReference>
<dbReference type="InterPro" id="IPR000757">
    <property type="entry name" value="Beta-glucanase-like"/>
</dbReference>
<accession>A0A9P3PEF7</accession>
<dbReference type="InterPro" id="IPR050546">
    <property type="entry name" value="Glycosyl_Hydrlase_16"/>
</dbReference>
<keyword evidence="2" id="KW-0732">Signal</keyword>
<proteinExistence type="predicted"/>
<dbReference type="GO" id="GO:0004553">
    <property type="term" value="F:hydrolase activity, hydrolyzing O-glycosyl compounds"/>
    <property type="evidence" value="ECO:0007669"/>
    <property type="project" value="InterPro"/>
</dbReference>
<name>A0A9P3PEF7_LYOSH</name>
<protein>
    <submittedName>
        <fullName evidence="4">Glycoside hydrolase family 16 protein</fullName>
    </submittedName>
</protein>
<sequence length="374" mass="39825">MRLPRPVAALVVLAVTSSTSAIYVPLREYAGSTFFDAWDFWGNVDNTTWGNVTYLDRGAATQQRLIYVNDAGHAIVRVDNTTNIAPATLVNRPSVRLTSKDSYGVGTLWIIDAIHIPYGCSVWPSFWTLGTGKEWPHAGEIDIIEGINLMNNNQMALHADAGCAQAANPGQSGKTLNGDCSQDRGCIVAETKPNSFGKGFADAGGGVFAVQMDVSGVYMWFWSRPEVPDFIKTATSTSNMDPKAFVLRPQQFVLLTTLCGDWAGVPNIYASTCPGHCINDNIIGPGSPKYDTAYWEIPYIRTYIANDQAPPPSSSTGSVSQVTLTSVVQATPSGGANASNGQGTSANGARRVDGGLTGVVGGAVSAVWMMWSLI</sequence>
<feature type="domain" description="GH16" evidence="3">
    <location>
        <begin position="17"/>
        <end position="271"/>
    </location>
</feature>